<accession>A0AAV7SGZ5</accession>
<reference evidence="2" key="1">
    <citation type="journal article" date="2022" name="bioRxiv">
        <title>Sequencing and chromosome-scale assembly of the giantPleurodeles waltlgenome.</title>
        <authorList>
            <person name="Brown T."/>
            <person name="Elewa A."/>
            <person name="Iarovenko S."/>
            <person name="Subramanian E."/>
            <person name="Araus A.J."/>
            <person name="Petzold A."/>
            <person name="Susuki M."/>
            <person name="Suzuki K.-i.T."/>
            <person name="Hayashi T."/>
            <person name="Toyoda A."/>
            <person name="Oliveira C."/>
            <person name="Osipova E."/>
            <person name="Leigh N.D."/>
            <person name="Simon A."/>
            <person name="Yun M.H."/>
        </authorList>
    </citation>
    <scope>NUCLEOTIDE SEQUENCE</scope>
    <source>
        <strain evidence="2">20211129_DDA</strain>
        <tissue evidence="2">Liver</tissue>
    </source>
</reference>
<organism evidence="2 3">
    <name type="scientific">Pleurodeles waltl</name>
    <name type="common">Iberian ribbed newt</name>
    <dbReference type="NCBI Taxonomy" id="8319"/>
    <lineage>
        <taxon>Eukaryota</taxon>
        <taxon>Metazoa</taxon>
        <taxon>Chordata</taxon>
        <taxon>Craniata</taxon>
        <taxon>Vertebrata</taxon>
        <taxon>Euteleostomi</taxon>
        <taxon>Amphibia</taxon>
        <taxon>Batrachia</taxon>
        <taxon>Caudata</taxon>
        <taxon>Salamandroidea</taxon>
        <taxon>Salamandridae</taxon>
        <taxon>Pleurodelinae</taxon>
        <taxon>Pleurodeles</taxon>
    </lineage>
</organism>
<comment type="caution">
    <text evidence="2">The sequence shown here is derived from an EMBL/GenBank/DDBJ whole genome shotgun (WGS) entry which is preliminary data.</text>
</comment>
<proteinExistence type="predicted"/>
<evidence type="ECO:0000313" key="3">
    <source>
        <dbReference type="Proteomes" id="UP001066276"/>
    </source>
</evidence>
<evidence type="ECO:0000313" key="2">
    <source>
        <dbReference type="EMBL" id="KAJ1163329.1"/>
    </source>
</evidence>
<keyword evidence="3" id="KW-1185">Reference proteome</keyword>
<name>A0AAV7SGZ5_PLEWA</name>
<dbReference type="EMBL" id="JANPWB010000008">
    <property type="protein sequence ID" value="KAJ1163329.1"/>
    <property type="molecule type" value="Genomic_DNA"/>
</dbReference>
<evidence type="ECO:0000256" key="1">
    <source>
        <dbReference type="SAM" id="MobiDB-lite"/>
    </source>
</evidence>
<dbReference type="Proteomes" id="UP001066276">
    <property type="component" value="Chromosome 4_2"/>
</dbReference>
<protein>
    <submittedName>
        <fullName evidence="2">Uncharacterized protein</fullName>
    </submittedName>
</protein>
<gene>
    <name evidence="2" type="ORF">NDU88_003789</name>
</gene>
<dbReference type="AlphaFoldDB" id="A0AAV7SGZ5"/>
<sequence length="86" mass="9135">MWAPGGNAAYSRLTYPWKGSGEQRTAEGIVAGSAMACPEGEPWVSEWCGEEQKAPAEVKTGPGGGRQWQSGTPRWGRQGAEVKEVG</sequence>
<feature type="region of interest" description="Disordered" evidence="1">
    <location>
        <begin position="50"/>
        <end position="86"/>
    </location>
</feature>